<dbReference type="STRING" id="114155.A0A4Q9Q7B2"/>
<dbReference type="InterPro" id="IPR028281">
    <property type="entry name" value="Sirohaem_synthase_central"/>
</dbReference>
<dbReference type="SUPFAM" id="SSF51735">
    <property type="entry name" value="NAD(P)-binding Rossmann-fold domains"/>
    <property type="match status" value="1"/>
</dbReference>
<dbReference type="InterPro" id="IPR028162">
    <property type="entry name" value="Met8_C"/>
</dbReference>
<dbReference type="InterPro" id="IPR035996">
    <property type="entry name" value="4pyrrol_Methylase_sf"/>
</dbReference>
<evidence type="ECO:0000256" key="1">
    <source>
        <dbReference type="ARBA" id="ARBA00012400"/>
    </source>
</evidence>
<dbReference type="InterPro" id="IPR036291">
    <property type="entry name" value="NAD(P)-bd_dom_sf"/>
</dbReference>
<evidence type="ECO:0000256" key="3">
    <source>
        <dbReference type="ARBA" id="ARBA00022603"/>
    </source>
</evidence>
<keyword evidence="3 10" id="KW-0489">Methyltransferase</keyword>
<evidence type="ECO:0000256" key="9">
    <source>
        <dbReference type="ARBA" id="ARBA00035662"/>
    </source>
</evidence>
<gene>
    <name evidence="15" type="ORF">BD310DRAFT_956199</name>
</gene>
<feature type="domain" description="Siroheme synthase central" evidence="14">
    <location>
        <begin position="132"/>
        <end position="155"/>
    </location>
</feature>
<dbReference type="InterPro" id="IPR050161">
    <property type="entry name" value="Siro_Cobalamin_biosynth"/>
</dbReference>
<dbReference type="Pfam" id="PF00590">
    <property type="entry name" value="TP_methylase"/>
    <property type="match status" value="1"/>
</dbReference>
<evidence type="ECO:0000259" key="14">
    <source>
        <dbReference type="Pfam" id="PF14824"/>
    </source>
</evidence>
<dbReference type="GO" id="GO:0004851">
    <property type="term" value="F:uroporphyrin-III C-methyltransferase activity"/>
    <property type="evidence" value="ECO:0007669"/>
    <property type="project" value="TreeGrafter"/>
</dbReference>
<evidence type="ECO:0000259" key="12">
    <source>
        <dbReference type="Pfam" id="PF00590"/>
    </source>
</evidence>
<dbReference type="FunFam" id="3.40.1010.10:FF:000006">
    <property type="entry name" value="Siroheme synthase, putative"/>
    <property type="match status" value="1"/>
</dbReference>
<evidence type="ECO:0000313" key="16">
    <source>
        <dbReference type="Proteomes" id="UP000292082"/>
    </source>
</evidence>
<proteinExistence type="inferred from homology"/>
<dbReference type="GO" id="GO:0032259">
    <property type="term" value="P:methylation"/>
    <property type="evidence" value="ECO:0007669"/>
    <property type="project" value="UniProtKB-KW"/>
</dbReference>
<dbReference type="AlphaFoldDB" id="A0A4Q9Q7B2"/>
<dbReference type="PANTHER" id="PTHR45790:SF6">
    <property type="entry name" value="UROPORPHYRINOGEN-III C-METHYLTRANSFERASE"/>
    <property type="match status" value="1"/>
</dbReference>
<evidence type="ECO:0000259" key="13">
    <source>
        <dbReference type="Pfam" id="PF14823"/>
    </source>
</evidence>
<keyword evidence="7" id="KW-0520">NAD</keyword>
<name>A0A4Q9Q7B2_9APHY</name>
<feature type="region of interest" description="Disordered" evidence="11">
    <location>
        <begin position="163"/>
        <end position="207"/>
    </location>
</feature>
<keyword evidence="6" id="KW-0560">Oxidoreductase</keyword>
<dbReference type="EMBL" id="ML145093">
    <property type="protein sequence ID" value="TBU62494.1"/>
    <property type="molecule type" value="Genomic_DNA"/>
</dbReference>
<keyword evidence="2" id="KW-0488">Methylation</keyword>
<dbReference type="Pfam" id="PF13241">
    <property type="entry name" value="NAD_binding_7"/>
    <property type="match status" value="1"/>
</dbReference>
<evidence type="ECO:0000256" key="4">
    <source>
        <dbReference type="ARBA" id="ARBA00022679"/>
    </source>
</evidence>
<dbReference type="PANTHER" id="PTHR45790">
    <property type="entry name" value="SIROHEME SYNTHASE-RELATED"/>
    <property type="match status" value="1"/>
</dbReference>
<dbReference type="InterPro" id="IPR006366">
    <property type="entry name" value="CobA/CysG_C"/>
</dbReference>
<evidence type="ECO:0000313" key="15">
    <source>
        <dbReference type="EMBL" id="TBU62494.1"/>
    </source>
</evidence>
<dbReference type="InterPro" id="IPR000878">
    <property type="entry name" value="4pyrrol_Mease"/>
</dbReference>
<dbReference type="CDD" id="cd11642">
    <property type="entry name" value="SUMT"/>
    <property type="match status" value="1"/>
</dbReference>
<dbReference type="InterPro" id="IPR014776">
    <property type="entry name" value="4pyrrole_Mease_sub2"/>
</dbReference>
<evidence type="ECO:0000256" key="7">
    <source>
        <dbReference type="ARBA" id="ARBA00023027"/>
    </source>
</evidence>
<protein>
    <recommendedName>
        <fullName evidence="1">precorrin-2 dehydrogenase</fullName>
        <ecNumber evidence="1">1.3.1.76</ecNumber>
    </recommendedName>
</protein>
<dbReference type="Gene3D" id="3.30.950.10">
    <property type="entry name" value="Methyltransferase, Cobalt-precorrin-4 Transmethylase, Domain 2"/>
    <property type="match status" value="1"/>
</dbReference>
<dbReference type="GO" id="GO:0019354">
    <property type="term" value="P:siroheme biosynthetic process"/>
    <property type="evidence" value="ECO:0007669"/>
    <property type="project" value="InterPro"/>
</dbReference>
<keyword evidence="5" id="KW-0949">S-adenosyl-L-methionine</keyword>
<comment type="similarity">
    <text evidence="10">Belongs to the precorrin methyltransferase family.</text>
</comment>
<keyword evidence="8" id="KW-0627">Porphyrin biosynthesis</keyword>
<comment type="similarity">
    <text evidence="9">In the N-terminal section; belongs to the precorrin methyltransferase family.</text>
</comment>
<dbReference type="InterPro" id="IPR003043">
    <property type="entry name" value="Uropor_MeTrfase_CS"/>
</dbReference>
<dbReference type="SUPFAM" id="SSF53790">
    <property type="entry name" value="Tetrapyrrole methylase"/>
    <property type="match status" value="1"/>
</dbReference>
<dbReference type="EC" id="1.3.1.76" evidence="1"/>
<keyword evidence="16" id="KW-1185">Reference proteome</keyword>
<keyword evidence="4 10" id="KW-0808">Transferase</keyword>
<evidence type="ECO:0000256" key="5">
    <source>
        <dbReference type="ARBA" id="ARBA00022691"/>
    </source>
</evidence>
<evidence type="ECO:0000256" key="2">
    <source>
        <dbReference type="ARBA" id="ARBA00022481"/>
    </source>
</evidence>
<sequence length="575" mass="62041">MEAFPKPVGGASMLLAFRPAQRIVIIVGGNTLAASRAFTALEADAKVIVVSKGGLEGACEELRWRASQEQLDLVDIDALPCIHCSYDPALSAARECRHLRIPVTVADIPELCDFSFMSSHRFADPGTGRPSPLQVGVTTNGHGCRLAGRIRREIVAGLPKEVGGSMEKVGRPRAQAKASDGVGEEPDLNEDSAPFTPNEPVPQRKVDETETEKEHAWRRMKWVAQVSEYWPLRRLAQMTDEDMAAVLDGREGFRSATPNFGDSSQAGDQITTPLHGLILSPPPRRGRIFLVGSGPGHPSLLTVATHAALTKHAQLVLSDKLVPDAVLALIPSGVEVRIARKFPGNADGAQQELMDAAVEAAKRGLTVVRLKQGDPTVYGRAGEEVLYFRLHGFEPLVVPGVSSVLAGPTFAGIPVTQRGAAESFVVCTGVGRAGKEVKLPGYDRARTLVILMGVARLPQVLEALQSVDQESSKRREGLAYPSLTPIALIERASMPDQRVIVSTLRDIPAALESVGEQRPPGMLVVGWSILSLWDKGDVSVLDEGADARDGERIRTWLADKPWRVTEGLEAGWQDW</sequence>
<dbReference type="GO" id="GO:0043115">
    <property type="term" value="F:precorrin-2 dehydrogenase activity"/>
    <property type="evidence" value="ECO:0007669"/>
    <property type="project" value="UniProtKB-EC"/>
</dbReference>
<dbReference type="SUPFAM" id="SSF75615">
    <property type="entry name" value="Siroheme synthase middle domains-like"/>
    <property type="match status" value="1"/>
</dbReference>
<dbReference type="Gene3D" id="3.40.50.720">
    <property type="entry name" value="NAD(P)-binding Rossmann-like Domain"/>
    <property type="match status" value="1"/>
</dbReference>
<dbReference type="Gene3D" id="3.40.1010.10">
    <property type="entry name" value="Cobalt-precorrin-4 Transmethylase, Domain 1"/>
    <property type="match status" value="1"/>
</dbReference>
<evidence type="ECO:0000256" key="6">
    <source>
        <dbReference type="ARBA" id="ARBA00023002"/>
    </source>
</evidence>
<evidence type="ECO:0000256" key="10">
    <source>
        <dbReference type="RuleBase" id="RU003960"/>
    </source>
</evidence>
<dbReference type="Pfam" id="PF14824">
    <property type="entry name" value="Sirohm_synth_M"/>
    <property type="match status" value="1"/>
</dbReference>
<evidence type="ECO:0000256" key="8">
    <source>
        <dbReference type="ARBA" id="ARBA00023244"/>
    </source>
</evidence>
<feature type="domain" description="Siroheme biosynthesis protein Met8 C-terminal" evidence="13">
    <location>
        <begin position="209"/>
        <end position="249"/>
    </location>
</feature>
<evidence type="ECO:0000256" key="11">
    <source>
        <dbReference type="SAM" id="MobiDB-lite"/>
    </source>
</evidence>
<feature type="domain" description="Tetrapyrrole methylase" evidence="12">
    <location>
        <begin position="288"/>
        <end position="507"/>
    </location>
</feature>
<accession>A0A4Q9Q7B2</accession>
<reference evidence="15 16" key="1">
    <citation type="submission" date="2019-01" db="EMBL/GenBank/DDBJ databases">
        <title>Draft genome sequences of three monokaryotic isolates of the white-rot basidiomycete fungus Dichomitus squalens.</title>
        <authorList>
            <consortium name="DOE Joint Genome Institute"/>
            <person name="Lopez S.C."/>
            <person name="Andreopoulos B."/>
            <person name="Pangilinan J."/>
            <person name="Lipzen A."/>
            <person name="Riley R."/>
            <person name="Ahrendt S."/>
            <person name="Ng V."/>
            <person name="Barry K."/>
            <person name="Daum C."/>
            <person name="Grigoriev I.V."/>
            <person name="Hilden K.S."/>
            <person name="Makela M.R."/>
            <person name="de Vries R.P."/>
        </authorList>
    </citation>
    <scope>NUCLEOTIDE SEQUENCE [LARGE SCALE GENOMIC DNA]</scope>
    <source>
        <strain evidence="15 16">CBS 464.89</strain>
    </source>
</reference>
<dbReference type="PROSITE" id="PS00840">
    <property type="entry name" value="SUMT_2"/>
    <property type="match status" value="1"/>
</dbReference>
<dbReference type="InterPro" id="IPR014777">
    <property type="entry name" value="4pyrrole_Mease_sub1"/>
</dbReference>
<dbReference type="Proteomes" id="UP000292082">
    <property type="component" value="Unassembled WGS sequence"/>
</dbReference>
<organism evidence="15 16">
    <name type="scientific">Dichomitus squalens</name>
    <dbReference type="NCBI Taxonomy" id="114155"/>
    <lineage>
        <taxon>Eukaryota</taxon>
        <taxon>Fungi</taxon>
        <taxon>Dikarya</taxon>
        <taxon>Basidiomycota</taxon>
        <taxon>Agaricomycotina</taxon>
        <taxon>Agaricomycetes</taxon>
        <taxon>Polyporales</taxon>
        <taxon>Polyporaceae</taxon>
        <taxon>Dichomitus</taxon>
    </lineage>
</organism>
<dbReference type="Pfam" id="PF14823">
    <property type="entry name" value="Sirohm_synth_C"/>
    <property type="match status" value="1"/>
</dbReference>